<dbReference type="Proteomes" id="UP000244193">
    <property type="component" value="Chromosome"/>
</dbReference>
<dbReference type="RefSeq" id="WP_108370904.1">
    <property type="nucleotide sequence ID" value="NZ_CP028811.1"/>
</dbReference>
<evidence type="ECO:0000313" key="1">
    <source>
        <dbReference type="EMBL" id="AWA30240.1"/>
    </source>
</evidence>
<accession>A0A2S0RG18</accession>
<gene>
    <name evidence="1" type="ORF">HYN48_09185</name>
</gene>
<dbReference type="EMBL" id="CP028811">
    <property type="protein sequence ID" value="AWA30240.1"/>
    <property type="molecule type" value="Genomic_DNA"/>
</dbReference>
<evidence type="ECO:0000313" key="2">
    <source>
        <dbReference type="Proteomes" id="UP000244193"/>
    </source>
</evidence>
<reference evidence="1 2" key="1">
    <citation type="submission" date="2018-04" db="EMBL/GenBank/DDBJ databases">
        <title>Genome sequencing of Flavobacterium sp. HYN0048.</title>
        <authorList>
            <person name="Yi H."/>
            <person name="Baek C."/>
        </authorList>
    </citation>
    <scope>NUCLEOTIDE SEQUENCE [LARGE SCALE GENOMIC DNA]</scope>
    <source>
        <strain evidence="1 2">HYN0048</strain>
    </source>
</reference>
<sequence>MRHIIFLIVIGIYCEGQAQRNAKDYAFINIGFHSVVAGVGAVINKKEGEKTGRTFIKGLLGGAAGGSLMYSGKLLTGNISKENTLGYAWPGKIIYSAGNSIMENAAMNRPVLSQFHMNIGIVRLGYDFTKSKINAKVLPLTTIITAYIATQSKFEAVKSLCSGEIIFSSNKFNSLDLDFRGFTVGNVVVLHSNYAQNYQTIGHEIIHTFQNNDFNFTNAWILTLADKNNFYRTTSKYLYYEFNTLLNQAAYWLQYRNDDGYYSNVFESEAAAFTHTFRNVSSGN</sequence>
<organism evidence="1 2">
    <name type="scientific">Flavobacterium magnum</name>
    <dbReference type="NCBI Taxonomy" id="2162713"/>
    <lineage>
        <taxon>Bacteria</taxon>
        <taxon>Pseudomonadati</taxon>
        <taxon>Bacteroidota</taxon>
        <taxon>Flavobacteriia</taxon>
        <taxon>Flavobacteriales</taxon>
        <taxon>Flavobacteriaceae</taxon>
        <taxon>Flavobacterium</taxon>
    </lineage>
</organism>
<dbReference type="OrthoDB" id="1438469at2"/>
<dbReference type="AlphaFoldDB" id="A0A2S0RG18"/>
<protein>
    <submittedName>
        <fullName evidence="1">Uncharacterized protein</fullName>
    </submittedName>
</protein>
<dbReference type="KEGG" id="fmg:HYN48_09185"/>
<name>A0A2S0RG18_9FLAO</name>
<keyword evidence="2" id="KW-1185">Reference proteome</keyword>
<proteinExistence type="predicted"/>